<name>A0A502GEA1_9GAMM</name>
<accession>A0A502GEA1</accession>
<gene>
    <name evidence="1" type="ORF">EAH77_15405</name>
</gene>
<organism evidence="1 2">
    <name type="scientific">Ewingella americana</name>
    <dbReference type="NCBI Taxonomy" id="41202"/>
    <lineage>
        <taxon>Bacteria</taxon>
        <taxon>Pseudomonadati</taxon>
        <taxon>Pseudomonadota</taxon>
        <taxon>Gammaproteobacteria</taxon>
        <taxon>Enterobacterales</taxon>
        <taxon>Yersiniaceae</taxon>
        <taxon>Ewingella</taxon>
    </lineage>
</organism>
<keyword evidence="2" id="KW-1185">Reference proteome</keyword>
<dbReference type="EMBL" id="RCZD01000008">
    <property type="protein sequence ID" value="TPG59952.1"/>
    <property type="molecule type" value="Genomic_DNA"/>
</dbReference>
<evidence type="ECO:0000313" key="1">
    <source>
        <dbReference type="EMBL" id="TPG59952.1"/>
    </source>
</evidence>
<comment type="caution">
    <text evidence="1">The sequence shown here is derived from an EMBL/GenBank/DDBJ whole genome shotgun (WGS) entry which is preliminary data.</text>
</comment>
<dbReference type="Pfam" id="PF13957">
    <property type="entry name" value="YafO_toxin"/>
    <property type="match status" value="1"/>
</dbReference>
<dbReference type="RefSeq" id="WP_140473679.1">
    <property type="nucleotide sequence ID" value="NZ_RCZD01000008.1"/>
</dbReference>
<proteinExistence type="predicted"/>
<sequence>MSSRVFKSPLFETYMQVPELRQASKTLFEDFKAYIQKGSQDDFAFGRDSKYDHGDSPDWLRSSSLRHVHVLPLEDFKKKRAASGKIDKFRIVSELHIIYCSVNVNNQNYVCAIAGVCPDAHNFAKQHKDVLRKCVEIAEKFETHIHDLSRKPTLASYLNPHHIAASHNPIKAAIIRALLPIIFPHSHMFVED</sequence>
<reference evidence="1 2" key="1">
    <citation type="journal article" date="2019" name="Environ. Microbiol.">
        <title>Species interactions and distinct microbial communities in high Arctic permafrost affected cryosols are associated with the CH4 and CO2 gas fluxes.</title>
        <authorList>
            <person name="Altshuler I."/>
            <person name="Hamel J."/>
            <person name="Turney S."/>
            <person name="Magnuson E."/>
            <person name="Levesque R."/>
            <person name="Greer C."/>
            <person name="Whyte L.G."/>
        </authorList>
    </citation>
    <scope>NUCLEOTIDE SEQUENCE [LARGE SCALE GENOMIC DNA]</scope>
    <source>
        <strain evidence="1 2">E4</strain>
    </source>
</reference>
<dbReference type="InterPro" id="IPR020353">
    <property type="entry name" value="Toxin_YafO"/>
</dbReference>
<evidence type="ECO:0000313" key="2">
    <source>
        <dbReference type="Proteomes" id="UP000317663"/>
    </source>
</evidence>
<dbReference type="Proteomes" id="UP000317663">
    <property type="component" value="Unassembled WGS sequence"/>
</dbReference>
<dbReference type="AlphaFoldDB" id="A0A502GEA1"/>
<protein>
    <submittedName>
        <fullName evidence="1">Uncharacterized protein</fullName>
    </submittedName>
</protein>